<reference evidence="1 2" key="1">
    <citation type="submission" date="2015-04" db="EMBL/GenBank/DDBJ databases">
        <authorList>
            <person name="Syromyatnikov M.Y."/>
            <person name="Popov V.N."/>
        </authorList>
    </citation>
    <scope>NUCLEOTIDE SEQUENCE [LARGE SCALE GENOMIC DNA]</scope>
</reference>
<gene>
    <name evidence="1" type="primary">putative GK20795</name>
    <name evidence="1" type="ORF">CLUMA_CG000097</name>
</gene>
<proteinExistence type="predicted"/>
<dbReference type="EMBL" id="CVRI01000001">
    <property type="protein sequence ID" value="CRK86211.1"/>
    <property type="molecule type" value="Genomic_DNA"/>
</dbReference>
<protein>
    <submittedName>
        <fullName evidence="1">CLUMA_CG000097, isoform A</fullName>
    </submittedName>
</protein>
<keyword evidence="2" id="KW-1185">Reference proteome</keyword>
<name>A0A1J1HEF1_9DIPT</name>
<evidence type="ECO:0000313" key="2">
    <source>
        <dbReference type="Proteomes" id="UP000183832"/>
    </source>
</evidence>
<dbReference type="Proteomes" id="UP000183832">
    <property type="component" value="Unassembled WGS sequence"/>
</dbReference>
<dbReference type="AlphaFoldDB" id="A0A1J1HEF1"/>
<organism evidence="1 2">
    <name type="scientific">Clunio marinus</name>
    <dbReference type="NCBI Taxonomy" id="568069"/>
    <lineage>
        <taxon>Eukaryota</taxon>
        <taxon>Metazoa</taxon>
        <taxon>Ecdysozoa</taxon>
        <taxon>Arthropoda</taxon>
        <taxon>Hexapoda</taxon>
        <taxon>Insecta</taxon>
        <taxon>Pterygota</taxon>
        <taxon>Neoptera</taxon>
        <taxon>Endopterygota</taxon>
        <taxon>Diptera</taxon>
        <taxon>Nematocera</taxon>
        <taxon>Chironomoidea</taxon>
        <taxon>Chironomidae</taxon>
        <taxon>Clunio</taxon>
    </lineage>
</organism>
<evidence type="ECO:0000313" key="1">
    <source>
        <dbReference type="EMBL" id="CRK86211.1"/>
    </source>
</evidence>
<dbReference type="STRING" id="568069.A0A1J1HEF1"/>
<accession>A0A1J1HEF1</accession>
<sequence length="409" mass="47249">MQSNMISPLLNSSRGARFLDLVRQKTPNLSPQIEESKNIKISASKIKEEKSKNENEGDSNFLTFSSELKYNPNASPRSSILSKKRSFVYNSGISPSSSVKRKRVGFRDPVASTKKYIVDEEEPIHKSNNLIRCLVYDNENIQDYGEFESNKENAEDLMNNRELDSKELQNVLSVNLEQPQQLSDVTTSEITKPTSNKLIFNDKDELLEYVSKNIPFNELFDKYNQKEDESLSKKKNLVTDVAEKVGFEYLFEEYFPLHESQDTNMSAKQHKLVLEMLNSLSKLMAINRNVKHRALALLSDNHSDDFLEHALRENSTKRVCDKISVPNIVGYLIHKVNISENVTYEEDINKLNKTLIYHLINNTHTNHLEIVNDTKEIHQLLNLLFKNKSKLEILDTAHEFVQNIVKHRF</sequence>
<dbReference type="OrthoDB" id="5399929at2759"/>